<evidence type="ECO:0000313" key="9">
    <source>
        <dbReference type="Proteomes" id="UP000322159"/>
    </source>
</evidence>
<evidence type="ECO:0000256" key="1">
    <source>
        <dbReference type="ARBA" id="ARBA00022512"/>
    </source>
</evidence>
<keyword evidence="6" id="KW-0472">Membrane</keyword>
<feature type="region of interest" description="Disordered" evidence="5">
    <location>
        <begin position="282"/>
        <end position="311"/>
    </location>
</feature>
<evidence type="ECO:0000256" key="3">
    <source>
        <dbReference type="ARBA" id="ARBA00022729"/>
    </source>
</evidence>
<evidence type="ECO:0000259" key="7">
    <source>
        <dbReference type="Pfam" id="PF00746"/>
    </source>
</evidence>
<proteinExistence type="predicted"/>
<name>A0A5C1Y779_9MICO</name>
<evidence type="ECO:0000256" key="5">
    <source>
        <dbReference type="SAM" id="MobiDB-lite"/>
    </source>
</evidence>
<feature type="transmembrane region" description="Helical" evidence="6">
    <location>
        <begin position="395"/>
        <end position="416"/>
    </location>
</feature>
<feature type="domain" description="Gram-positive cocci surface proteins LPxTG" evidence="7">
    <location>
        <begin position="387"/>
        <end position="419"/>
    </location>
</feature>
<dbReference type="KEGG" id="lyk:FLP23_03670"/>
<keyword evidence="6" id="KW-1133">Transmembrane helix</keyword>
<evidence type="ECO:0000256" key="4">
    <source>
        <dbReference type="ARBA" id="ARBA00023088"/>
    </source>
</evidence>
<keyword evidence="3" id="KW-0732">Signal</keyword>
<dbReference type="EMBL" id="CP043504">
    <property type="protein sequence ID" value="QEO09189.1"/>
    <property type="molecule type" value="Genomic_DNA"/>
</dbReference>
<dbReference type="InterPro" id="IPR019931">
    <property type="entry name" value="LPXTG_anchor"/>
</dbReference>
<protein>
    <submittedName>
        <fullName evidence="8">LPXTG cell wall anchor domain-containing protein</fullName>
    </submittedName>
</protein>
<dbReference type="NCBIfam" id="TIGR01167">
    <property type="entry name" value="LPXTG_anchor"/>
    <property type="match status" value="1"/>
</dbReference>
<keyword evidence="2" id="KW-0964">Secreted</keyword>
<sequence>MTRTAMRPARLMSGGAVVTIRGLPSLSNVVNVTMIDKARKRVDPPRTSIRVTSSRVRVADRVPLALPRTPGTETGVVRVAPERTASIASIRHESRHPRRPTKGRVAMTTSGVHARARRAAAGIGAVALGLSGALLAGAPAWAADAPAGTFTVPNAAVVEDDEPGYWSATLTPSSEFSVAEGDVIEIQAEDANFFAEGPAAAEWGGTFADREWGAYLLFLGPTTGFARFTATVTEGDDASTILVTLPADAAQPSDAPIAQLTLSAKGADSSSGISLGAPLTWSGAGASTGDDESTTPDTSAPSVGAAPGSTLSPGGSLVVDAGGFTPGESVEVWLHSDPVKLGTLVAGGTGRISGSFTIPGSVPVGNHTVVATGLTSGASVSIAIRLQLPNTGVDVTPLLLVAGVLGLGGLALVVTARRRGVVTPA</sequence>
<dbReference type="AlphaFoldDB" id="A0A5C1Y779"/>
<organism evidence="8 9">
    <name type="scientific">Protaetiibacter larvae</name>
    <dbReference type="NCBI Taxonomy" id="2592654"/>
    <lineage>
        <taxon>Bacteria</taxon>
        <taxon>Bacillati</taxon>
        <taxon>Actinomycetota</taxon>
        <taxon>Actinomycetes</taxon>
        <taxon>Micrococcales</taxon>
        <taxon>Microbacteriaceae</taxon>
        <taxon>Protaetiibacter</taxon>
    </lineage>
</organism>
<accession>A0A5C1Y779</accession>
<keyword evidence="9" id="KW-1185">Reference proteome</keyword>
<evidence type="ECO:0000256" key="2">
    <source>
        <dbReference type="ARBA" id="ARBA00022525"/>
    </source>
</evidence>
<reference evidence="8 9" key="1">
    <citation type="submission" date="2019-09" db="EMBL/GenBank/DDBJ databases">
        <title>Genome sequencing of strain KACC 19322.</title>
        <authorList>
            <person name="Heo J."/>
            <person name="Kim S.-J."/>
            <person name="Kim J.-S."/>
            <person name="Hong S.-B."/>
            <person name="Kwon S.-W."/>
        </authorList>
    </citation>
    <scope>NUCLEOTIDE SEQUENCE [LARGE SCALE GENOMIC DNA]</scope>
    <source>
        <strain evidence="8 9">KACC 19322</strain>
    </source>
</reference>
<evidence type="ECO:0000313" key="8">
    <source>
        <dbReference type="EMBL" id="QEO09189.1"/>
    </source>
</evidence>
<keyword evidence="6" id="KW-0812">Transmembrane</keyword>
<dbReference type="Pfam" id="PF00746">
    <property type="entry name" value="Gram_pos_anchor"/>
    <property type="match status" value="1"/>
</dbReference>
<keyword evidence="4" id="KW-0572">Peptidoglycan-anchor</keyword>
<keyword evidence="1" id="KW-0134">Cell wall</keyword>
<dbReference type="Proteomes" id="UP000322159">
    <property type="component" value="Chromosome"/>
</dbReference>
<dbReference type="OrthoDB" id="3771655at2"/>
<evidence type="ECO:0000256" key="6">
    <source>
        <dbReference type="SAM" id="Phobius"/>
    </source>
</evidence>
<gene>
    <name evidence="8" type="ORF">FLP23_03670</name>
</gene>